<dbReference type="PROSITE" id="PS51296">
    <property type="entry name" value="RIESKE"/>
    <property type="match status" value="1"/>
</dbReference>
<comment type="cofactor">
    <cofactor evidence="1">
        <name>Fe cation</name>
        <dbReference type="ChEBI" id="CHEBI:24875"/>
    </cofactor>
</comment>
<sequence>METKNIVRPARRGIDRSQTYPRQYPCGWYRICDSDEITKRGQIKHAYILGREMVIFRSDDKHNQIYVLDAFCAHMGANLAFGGRVIPDTNCIQCPFHLWEYNGETGHCTKIPYIDGKIPEKCKVQTYPCVERHGMIMIWYHPLNESPHYDAICIDELLGNRFEFRGVYRYPNIHMHLQEFSENAADVQHFQPLHGKMCIPWTQLHIPHVFVHHQASLEFSTDKSYIVYFYDTAMLKLFGKIYESTKVDASITFYGPGGITLFRFDGKFGRVYLFHTHTPTNYTELDVEFRAYVEKKIPRLLSWYIVGNWIAQWYRDIIVWENKIFKRTPFLVKKDGPILKMRRWYNQFYLSKEELENFTDSLDCKTQYSFTTEEILYLNETWNILKTTGIVKFADDVLIRTINQNSSLRQFWTSKIIIDANNFDFGVGESCIRTDLSWHIGLREHSAHLILTLEKLLSSIHDKNLLSRQIQSLQFLQNISTLEHDSLIIFKICIIDIIRERFQIFTYDFTNDYEQAWDKFLSFILEYLAAKDHTIQAPMNNLISPIIIINQPSTHTSNS</sequence>
<dbReference type="GO" id="GO:0008203">
    <property type="term" value="P:cholesterol metabolic process"/>
    <property type="evidence" value="ECO:0007669"/>
    <property type="project" value="InterPro"/>
</dbReference>
<gene>
    <name evidence="18" type="ORF">JXQ802_LOCUS1760</name>
</gene>
<dbReference type="GO" id="GO:0016020">
    <property type="term" value="C:membrane"/>
    <property type="evidence" value="ECO:0007669"/>
    <property type="project" value="UniProtKB-SubCell"/>
</dbReference>
<keyword evidence="8" id="KW-0560">Oxidoreductase</keyword>
<accession>A0A813PBN6</accession>
<evidence type="ECO:0000256" key="11">
    <source>
        <dbReference type="ARBA" id="ARBA00023136"/>
    </source>
</evidence>
<keyword evidence="19" id="KW-1185">Reference proteome</keyword>
<evidence type="ECO:0000259" key="17">
    <source>
        <dbReference type="PROSITE" id="PS51296"/>
    </source>
</evidence>
<evidence type="ECO:0000313" key="19">
    <source>
        <dbReference type="Proteomes" id="UP000663870"/>
    </source>
</evidence>
<dbReference type="GO" id="GO:0170056">
    <property type="term" value="F:cholesterol 7-desaturase [NAD(P)H] activity"/>
    <property type="evidence" value="ECO:0007669"/>
    <property type="project" value="UniProtKB-EC"/>
</dbReference>
<dbReference type="GO" id="GO:0005737">
    <property type="term" value="C:cytoplasm"/>
    <property type="evidence" value="ECO:0007669"/>
    <property type="project" value="TreeGrafter"/>
</dbReference>
<evidence type="ECO:0000256" key="5">
    <source>
        <dbReference type="ARBA" id="ARBA00022714"/>
    </source>
</evidence>
<evidence type="ECO:0000256" key="6">
    <source>
        <dbReference type="ARBA" id="ARBA00022723"/>
    </source>
</evidence>
<comment type="subcellular location">
    <subcellularLocation>
        <location evidence="2">Membrane</location>
    </subcellularLocation>
</comment>
<dbReference type="InterPro" id="IPR050584">
    <property type="entry name" value="Cholesterol_7-desaturase"/>
</dbReference>
<dbReference type="InterPro" id="IPR009050">
    <property type="entry name" value="Globin-like_sf"/>
</dbReference>
<dbReference type="UniPathway" id="UPA01020"/>
<dbReference type="InterPro" id="IPR017941">
    <property type="entry name" value="Rieske_2Fe-2S"/>
</dbReference>
<evidence type="ECO:0000256" key="3">
    <source>
        <dbReference type="ARBA" id="ARBA00004972"/>
    </source>
</evidence>
<feature type="domain" description="Rieske" evidence="17">
    <location>
        <begin position="28"/>
        <end position="138"/>
    </location>
</feature>
<keyword evidence="6" id="KW-0479">Metal-binding</keyword>
<dbReference type="SUPFAM" id="SSF50022">
    <property type="entry name" value="ISP domain"/>
    <property type="match status" value="1"/>
</dbReference>
<comment type="pathway">
    <text evidence="12">Steroid hormone biosynthesis; dafachronic acid biosynthesis.</text>
</comment>
<dbReference type="PANTHER" id="PTHR21266:SF32">
    <property type="entry name" value="CHOLESTEROL 7-DESATURASE NVD"/>
    <property type="match status" value="1"/>
</dbReference>
<proteinExistence type="inferred from homology"/>
<evidence type="ECO:0000256" key="15">
    <source>
        <dbReference type="ARBA" id="ARBA00047853"/>
    </source>
</evidence>
<comment type="catalytic activity">
    <reaction evidence="16">
        <text>cholesterol + NADPH + O2 + H(+) = 7-dehydrocholesterol + NADP(+) + 2 H2O</text>
        <dbReference type="Rhea" id="RHEA:45024"/>
        <dbReference type="ChEBI" id="CHEBI:15377"/>
        <dbReference type="ChEBI" id="CHEBI:15378"/>
        <dbReference type="ChEBI" id="CHEBI:15379"/>
        <dbReference type="ChEBI" id="CHEBI:16113"/>
        <dbReference type="ChEBI" id="CHEBI:17759"/>
        <dbReference type="ChEBI" id="CHEBI:57783"/>
        <dbReference type="ChEBI" id="CHEBI:58349"/>
        <dbReference type="EC" id="1.14.19.21"/>
    </reaction>
    <physiologicalReaction direction="left-to-right" evidence="16">
        <dbReference type="Rhea" id="RHEA:45025"/>
    </physiologicalReaction>
</comment>
<evidence type="ECO:0000256" key="8">
    <source>
        <dbReference type="ARBA" id="ARBA00023002"/>
    </source>
</evidence>
<keyword evidence="4" id="KW-0812">Transmembrane</keyword>
<dbReference type="EMBL" id="CAJNOL010000020">
    <property type="protein sequence ID" value="CAF0752509.1"/>
    <property type="molecule type" value="Genomic_DNA"/>
</dbReference>
<dbReference type="GO" id="GO:0051537">
    <property type="term" value="F:2 iron, 2 sulfur cluster binding"/>
    <property type="evidence" value="ECO:0007669"/>
    <property type="project" value="UniProtKB-KW"/>
</dbReference>
<organism evidence="18 19">
    <name type="scientific">Rotaria sordida</name>
    <dbReference type="NCBI Taxonomy" id="392033"/>
    <lineage>
        <taxon>Eukaryota</taxon>
        <taxon>Metazoa</taxon>
        <taxon>Spiralia</taxon>
        <taxon>Gnathifera</taxon>
        <taxon>Rotifera</taxon>
        <taxon>Eurotatoria</taxon>
        <taxon>Bdelloidea</taxon>
        <taxon>Philodinida</taxon>
        <taxon>Philodinidae</taxon>
        <taxon>Rotaria</taxon>
    </lineage>
</organism>
<evidence type="ECO:0000313" key="18">
    <source>
        <dbReference type="EMBL" id="CAF0752509.1"/>
    </source>
</evidence>
<dbReference type="GO" id="GO:0020037">
    <property type="term" value="F:heme binding"/>
    <property type="evidence" value="ECO:0007669"/>
    <property type="project" value="InterPro"/>
</dbReference>
<comment type="pathway">
    <text evidence="3">Hormone biosynthesis.</text>
</comment>
<keyword evidence="10" id="KW-0411">Iron-sulfur</keyword>
<dbReference type="Pfam" id="PF19298">
    <property type="entry name" value="KshA_C"/>
    <property type="match status" value="1"/>
</dbReference>
<evidence type="ECO:0000256" key="14">
    <source>
        <dbReference type="ARBA" id="ARBA00026095"/>
    </source>
</evidence>
<name>A0A813PBN6_9BILA</name>
<dbReference type="AlphaFoldDB" id="A0A813PBN6"/>
<dbReference type="GO" id="GO:0019825">
    <property type="term" value="F:oxygen binding"/>
    <property type="evidence" value="ECO:0007669"/>
    <property type="project" value="InterPro"/>
</dbReference>
<dbReference type="SUPFAM" id="SSF46458">
    <property type="entry name" value="Globin-like"/>
    <property type="match status" value="1"/>
</dbReference>
<comment type="caution">
    <text evidence="18">The sequence shown here is derived from an EMBL/GenBank/DDBJ whole genome shotgun (WGS) entry which is preliminary data.</text>
</comment>
<comment type="similarity">
    <text evidence="13">Belongs to the cholesterol 7-desaturase family.</text>
</comment>
<evidence type="ECO:0000256" key="10">
    <source>
        <dbReference type="ARBA" id="ARBA00023014"/>
    </source>
</evidence>
<dbReference type="Gene3D" id="1.10.490.10">
    <property type="entry name" value="Globins"/>
    <property type="match status" value="1"/>
</dbReference>
<dbReference type="InterPro" id="IPR036922">
    <property type="entry name" value="Rieske_2Fe-2S_sf"/>
</dbReference>
<protein>
    <recommendedName>
        <fullName evidence="14">cholesterol 7-desaturase</fullName>
        <ecNumber evidence="14">1.14.19.21</ecNumber>
    </recommendedName>
</protein>
<reference evidence="18" key="1">
    <citation type="submission" date="2021-02" db="EMBL/GenBank/DDBJ databases">
        <authorList>
            <person name="Nowell W R."/>
        </authorList>
    </citation>
    <scope>NUCLEOTIDE SEQUENCE</scope>
</reference>
<keyword evidence="7" id="KW-1133">Transmembrane helix</keyword>
<dbReference type="GO" id="GO:0046872">
    <property type="term" value="F:metal ion binding"/>
    <property type="evidence" value="ECO:0007669"/>
    <property type="project" value="UniProtKB-KW"/>
</dbReference>
<keyword evidence="11" id="KW-0472">Membrane</keyword>
<evidence type="ECO:0000256" key="9">
    <source>
        <dbReference type="ARBA" id="ARBA00023004"/>
    </source>
</evidence>
<evidence type="ECO:0000256" key="13">
    <source>
        <dbReference type="ARBA" id="ARBA00025729"/>
    </source>
</evidence>
<dbReference type="Proteomes" id="UP000663870">
    <property type="component" value="Unassembled WGS sequence"/>
</dbReference>
<dbReference type="Gene3D" id="3.90.380.10">
    <property type="entry name" value="Naphthalene 1,2-dioxygenase Alpha Subunit, Chain A, domain 1"/>
    <property type="match status" value="1"/>
</dbReference>
<keyword evidence="5" id="KW-0001">2Fe-2S</keyword>
<dbReference type="InterPro" id="IPR012292">
    <property type="entry name" value="Globin/Proto"/>
</dbReference>
<dbReference type="Pfam" id="PF00355">
    <property type="entry name" value="Rieske"/>
    <property type="match status" value="1"/>
</dbReference>
<dbReference type="EC" id="1.14.19.21" evidence="14"/>
<evidence type="ECO:0000256" key="2">
    <source>
        <dbReference type="ARBA" id="ARBA00004370"/>
    </source>
</evidence>
<evidence type="ECO:0000256" key="16">
    <source>
        <dbReference type="ARBA" id="ARBA00049548"/>
    </source>
</evidence>
<dbReference type="CDD" id="cd03469">
    <property type="entry name" value="Rieske_RO_Alpha_N"/>
    <property type="match status" value="1"/>
</dbReference>
<comment type="catalytic activity">
    <reaction evidence="15">
        <text>cholesterol + NADH + O2 + H(+) = 7-dehydrocholesterol + NAD(+) + 2 H2O</text>
        <dbReference type="Rhea" id="RHEA:51644"/>
        <dbReference type="ChEBI" id="CHEBI:15377"/>
        <dbReference type="ChEBI" id="CHEBI:15378"/>
        <dbReference type="ChEBI" id="CHEBI:15379"/>
        <dbReference type="ChEBI" id="CHEBI:16113"/>
        <dbReference type="ChEBI" id="CHEBI:17759"/>
        <dbReference type="ChEBI" id="CHEBI:57540"/>
        <dbReference type="ChEBI" id="CHEBI:57945"/>
        <dbReference type="EC" id="1.14.19.21"/>
    </reaction>
    <physiologicalReaction direction="left-to-right" evidence="15">
        <dbReference type="Rhea" id="RHEA:51645"/>
    </physiologicalReaction>
</comment>
<evidence type="ECO:0000256" key="4">
    <source>
        <dbReference type="ARBA" id="ARBA00022692"/>
    </source>
</evidence>
<dbReference type="SUPFAM" id="SSF55961">
    <property type="entry name" value="Bet v1-like"/>
    <property type="match status" value="1"/>
</dbReference>
<dbReference type="InterPro" id="IPR045605">
    <property type="entry name" value="KshA-like_C"/>
</dbReference>
<evidence type="ECO:0000256" key="12">
    <source>
        <dbReference type="ARBA" id="ARBA00025712"/>
    </source>
</evidence>
<evidence type="ECO:0000256" key="7">
    <source>
        <dbReference type="ARBA" id="ARBA00022989"/>
    </source>
</evidence>
<keyword evidence="9" id="KW-0408">Iron</keyword>
<dbReference type="PANTHER" id="PTHR21266">
    <property type="entry name" value="IRON-SULFUR DOMAIN CONTAINING PROTEIN"/>
    <property type="match status" value="1"/>
</dbReference>
<evidence type="ECO:0000256" key="1">
    <source>
        <dbReference type="ARBA" id="ARBA00001962"/>
    </source>
</evidence>
<dbReference type="Gene3D" id="2.102.10.10">
    <property type="entry name" value="Rieske [2Fe-2S] iron-sulphur domain"/>
    <property type="match status" value="1"/>
</dbReference>